<dbReference type="AlphaFoldDB" id="A0A1G2L9S3"/>
<evidence type="ECO:0000313" key="3">
    <source>
        <dbReference type="Proteomes" id="UP000176705"/>
    </source>
</evidence>
<name>A0A1G2L9S3_9BACT</name>
<dbReference type="STRING" id="1802280.A3B37_01615"/>
<gene>
    <name evidence="2" type="ORF">A3B37_01615</name>
</gene>
<dbReference type="EMBL" id="MHQS01000017">
    <property type="protein sequence ID" value="OHA08383.1"/>
    <property type="molecule type" value="Genomic_DNA"/>
</dbReference>
<protein>
    <recommendedName>
        <fullName evidence="4">Prepilin-type N-terminal cleavage/methylation domain-containing protein</fullName>
    </recommendedName>
</protein>
<feature type="transmembrane region" description="Helical" evidence="1">
    <location>
        <begin position="103"/>
        <end position="129"/>
    </location>
</feature>
<organism evidence="2 3">
    <name type="scientific">Candidatus Sungbacteria bacterium RIFCSPLOWO2_01_FULL_59_16</name>
    <dbReference type="NCBI Taxonomy" id="1802280"/>
    <lineage>
        <taxon>Bacteria</taxon>
        <taxon>Candidatus Sungiibacteriota</taxon>
    </lineage>
</organism>
<sequence length="286" mass="30872">MQNSKFKSQSDSVHVAPHLYRGGGLKFKMHRGAGFRNFAFCPATSATEGSEKLARILHLPNWRMEELRRQYRGSAGSRTLTSLRSGWCGDMLRFAFRRLRPGFTALEAVLVAGIIALISSVVLVGFGGLSGNIALQRGAQELALNIRRAQSFALSVRKLDTSAGAMTPRTVGAHLDTGDPVGYFLFVDRNANNTYESADDAKIIGFETAFDRGVRIESLSVTDQNGVTSNVSAMDLTYTLGLEEFSVAIRGSVSNIVSARIVLRAPGLAAKKSVEVRVTGQVSVGQ</sequence>
<keyword evidence="1" id="KW-0812">Transmembrane</keyword>
<dbReference type="Proteomes" id="UP000176705">
    <property type="component" value="Unassembled WGS sequence"/>
</dbReference>
<evidence type="ECO:0000256" key="1">
    <source>
        <dbReference type="SAM" id="Phobius"/>
    </source>
</evidence>
<evidence type="ECO:0000313" key="2">
    <source>
        <dbReference type="EMBL" id="OHA08383.1"/>
    </source>
</evidence>
<reference evidence="2 3" key="1">
    <citation type="journal article" date="2016" name="Nat. Commun.">
        <title>Thousands of microbial genomes shed light on interconnected biogeochemical processes in an aquifer system.</title>
        <authorList>
            <person name="Anantharaman K."/>
            <person name="Brown C.T."/>
            <person name="Hug L.A."/>
            <person name="Sharon I."/>
            <person name="Castelle C.J."/>
            <person name="Probst A.J."/>
            <person name="Thomas B.C."/>
            <person name="Singh A."/>
            <person name="Wilkins M.J."/>
            <person name="Karaoz U."/>
            <person name="Brodie E.L."/>
            <person name="Williams K.H."/>
            <person name="Hubbard S.S."/>
            <person name="Banfield J.F."/>
        </authorList>
    </citation>
    <scope>NUCLEOTIDE SEQUENCE [LARGE SCALE GENOMIC DNA]</scope>
</reference>
<evidence type="ECO:0008006" key="4">
    <source>
        <dbReference type="Google" id="ProtNLM"/>
    </source>
</evidence>
<keyword evidence="1" id="KW-0472">Membrane</keyword>
<keyword evidence="1" id="KW-1133">Transmembrane helix</keyword>
<comment type="caution">
    <text evidence="2">The sequence shown here is derived from an EMBL/GenBank/DDBJ whole genome shotgun (WGS) entry which is preliminary data.</text>
</comment>
<proteinExistence type="predicted"/>
<accession>A0A1G2L9S3</accession>